<proteinExistence type="predicted"/>
<dbReference type="Gene3D" id="3.40.50.1820">
    <property type="entry name" value="alpha/beta hydrolase"/>
    <property type="match status" value="1"/>
</dbReference>
<keyword evidence="2" id="KW-0378">Hydrolase</keyword>
<evidence type="ECO:0000259" key="1">
    <source>
        <dbReference type="Pfam" id="PF12697"/>
    </source>
</evidence>
<keyword evidence="3" id="KW-1185">Reference proteome</keyword>
<comment type="caution">
    <text evidence="2">The sequence shown here is derived from an EMBL/GenBank/DDBJ whole genome shotgun (WGS) entry which is preliminary data.</text>
</comment>
<dbReference type="InterPro" id="IPR050266">
    <property type="entry name" value="AB_hydrolase_sf"/>
</dbReference>
<dbReference type="Pfam" id="PF12697">
    <property type="entry name" value="Abhydrolase_6"/>
    <property type="match status" value="1"/>
</dbReference>
<dbReference type="EMBL" id="BPFZ01000013">
    <property type="protein sequence ID" value="GIU67769.1"/>
    <property type="molecule type" value="Genomic_DNA"/>
</dbReference>
<dbReference type="PANTHER" id="PTHR43798">
    <property type="entry name" value="MONOACYLGLYCEROL LIPASE"/>
    <property type="match status" value="1"/>
</dbReference>
<evidence type="ECO:0000313" key="3">
    <source>
        <dbReference type="Proteomes" id="UP001161064"/>
    </source>
</evidence>
<dbReference type="GO" id="GO:0016787">
    <property type="term" value="F:hydrolase activity"/>
    <property type="evidence" value="ECO:0007669"/>
    <property type="project" value="UniProtKB-KW"/>
</dbReference>
<gene>
    <name evidence="2" type="ORF">PsB1_1923</name>
</gene>
<feature type="domain" description="AB hydrolase-1" evidence="1">
    <location>
        <begin position="27"/>
        <end position="281"/>
    </location>
</feature>
<dbReference type="SUPFAM" id="SSF53474">
    <property type="entry name" value="alpha/beta-Hydrolases"/>
    <property type="match status" value="1"/>
</dbReference>
<dbReference type="PANTHER" id="PTHR43798:SF5">
    <property type="entry name" value="MONOACYLGLYCEROL LIPASE ABHD6"/>
    <property type="match status" value="1"/>
</dbReference>
<accession>A0ABQ4PXF4</accession>
<organism evidence="2 3">
    <name type="scientific">Candidatus Phycosocius spiralis</name>
    <dbReference type="NCBI Taxonomy" id="2815099"/>
    <lineage>
        <taxon>Bacteria</taxon>
        <taxon>Pseudomonadati</taxon>
        <taxon>Pseudomonadota</taxon>
        <taxon>Alphaproteobacteria</taxon>
        <taxon>Caulobacterales</taxon>
        <taxon>Caulobacterales incertae sedis</taxon>
        <taxon>Candidatus Phycosocius</taxon>
    </lineage>
</organism>
<protein>
    <submittedName>
        <fullName evidence="2">Alpha/beta hydrolase</fullName>
    </submittedName>
</protein>
<dbReference type="InterPro" id="IPR000073">
    <property type="entry name" value="AB_hydrolase_1"/>
</dbReference>
<name>A0ABQ4PXF4_9PROT</name>
<sequence>MSVDLTDGTMAGLVWAPASLKDTPPKLVFLHANGFCASTYRALLSDVALKSGCVIAAYDLRGHGRTTLPADPKNQDNWHGFARDIRALIAKIAPEGVLLAGHSMGGTSALLVCAKNNGLIKGLCLFDPVLMPPLFYTTLHIPGMVSWLKQNFPLAKAAARRRTDFSDRNDAVTAYAVRGTFKSWPRLTLADYCEDGFKDVGDGVTLSCRPAFEAACFAGQRHNPLGALKRLTIPTLIVRASQNSTTHASLLPFLARCGVQVETLPDTNHFLPMLAHDACARIVVDLIHSA</sequence>
<reference evidence="2" key="1">
    <citation type="submission" date="2021-05" db="EMBL/GenBank/DDBJ databases">
        <authorList>
            <person name="Tanabe Y."/>
        </authorList>
    </citation>
    <scope>NUCLEOTIDE SEQUENCE</scope>
    <source>
        <strain evidence="2">BOTRYCO-1</strain>
    </source>
</reference>
<evidence type="ECO:0000313" key="2">
    <source>
        <dbReference type="EMBL" id="GIU67769.1"/>
    </source>
</evidence>
<dbReference type="Proteomes" id="UP001161064">
    <property type="component" value="Unassembled WGS sequence"/>
</dbReference>
<reference evidence="2" key="2">
    <citation type="journal article" date="2023" name="ISME Commun">
        <title>Characterization of a bloom-associated alphaproteobacterial lineage, 'Candidatus Phycosocius': insights into freshwater algal-bacterial interactions.</title>
        <authorList>
            <person name="Tanabe Y."/>
            <person name="Yamaguchi H."/>
            <person name="Yoshida M."/>
            <person name="Kai A."/>
            <person name="Okazaki Y."/>
        </authorList>
    </citation>
    <scope>NUCLEOTIDE SEQUENCE</scope>
    <source>
        <strain evidence="2">BOTRYCO-1</strain>
    </source>
</reference>
<dbReference type="InterPro" id="IPR029058">
    <property type="entry name" value="AB_hydrolase_fold"/>
</dbReference>